<dbReference type="InterPro" id="IPR003018">
    <property type="entry name" value="GAF"/>
</dbReference>
<dbReference type="SMART" id="SM00065">
    <property type="entry name" value="GAF"/>
    <property type="match status" value="2"/>
</dbReference>
<dbReference type="EMBL" id="RDBE01000010">
    <property type="protein sequence ID" value="RLV47940.1"/>
    <property type="molecule type" value="Genomic_DNA"/>
</dbReference>
<protein>
    <submittedName>
        <fullName evidence="2">GAF domain-containing protein</fullName>
    </submittedName>
</protein>
<dbReference type="OrthoDB" id="9757990at2"/>
<dbReference type="Gene3D" id="3.30.450.40">
    <property type="match status" value="2"/>
</dbReference>
<gene>
    <name evidence="2" type="ORF">D9V37_17690</name>
</gene>
<accession>A0A3L8NXR3</accession>
<evidence type="ECO:0000313" key="2">
    <source>
        <dbReference type="EMBL" id="RLV47940.1"/>
    </source>
</evidence>
<feature type="domain" description="GAF" evidence="1">
    <location>
        <begin position="27"/>
        <end position="187"/>
    </location>
</feature>
<reference evidence="2 3" key="1">
    <citation type="submission" date="2018-10" db="EMBL/GenBank/DDBJ databases">
        <title>Marmoricola sp. 4Q3S-7 whole genome shotgun sequence.</title>
        <authorList>
            <person name="Li F."/>
        </authorList>
    </citation>
    <scope>NUCLEOTIDE SEQUENCE [LARGE SCALE GENOMIC DNA]</scope>
    <source>
        <strain evidence="2 3">4Q3S-7</strain>
    </source>
</reference>
<feature type="domain" description="GAF" evidence="1">
    <location>
        <begin position="208"/>
        <end position="364"/>
    </location>
</feature>
<dbReference type="AlphaFoldDB" id="A0A3L8NXR3"/>
<proteinExistence type="predicted"/>
<dbReference type="Proteomes" id="UP000281708">
    <property type="component" value="Unassembled WGS sequence"/>
</dbReference>
<evidence type="ECO:0000259" key="1">
    <source>
        <dbReference type="SMART" id="SM00065"/>
    </source>
</evidence>
<comment type="caution">
    <text evidence="2">The sequence shown here is derived from an EMBL/GenBank/DDBJ whole genome shotgun (WGS) entry which is preliminary data.</text>
</comment>
<dbReference type="RefSeq" id="WP_121807446.1">
    <property type="nucleotide sequence ID" value="NZ_RDBE01000010.1"/>
</dbReference>
<organism evidence="2 3">
    <name type="scientific">Nocardioides mangrovicus</name>
    <dbReference type="NCBI Taxonomy" id="2478913"/>
    <lineage>
        <taxon>Bacteria</taxon>
        <taxon>Bacillati</taxon>
        <taxon>Actinomycetota</taxon>
        <taxon>Actinomycetes</taxon>
        <taxon>Propionibacteriales</taxon>
        <taxon>Nocardioidaceae</taxon>
        <taxon>Nocardioides</taxon>
    </lineage>
</organism>
<name>A0A3L8NXR3_9ACTN</name>
<dbReference type="Pfam" id="PF01590">
    <property type="entry name" value="GAF"/>
    <property type="match status" value="1"/>
</dbReference>
<dbReference type="SUPFAM" id="SSF55781">
    <property type="entry name" value="GAF domain-like"/>
    <property type="match status" value="2"/>
</dbReference>
<keyword evidence="3" id="KW-1185">Reference proteome</keyword>
<evidence type="ECO:0000313" key="3">
    <source>
        <dbReference type="Proteomes" id="UP000281708"/>
    </source>
</evidence>
<sequence>MGTMEQGRHDALVRLHEVTTRANAGADLATVVQTIADGIVEVSGFRATTVNLLRPDGEFELVAIGGDEPGLDDLLHTRYSSESVLARNADAERWGRFRFIPHTAGKAIPEGFRALDFDPIDHADAWHPLDELSVELTSPGGDLIGIMYVDHPGDGLRPDADLIELMEIFAGQAGVAIAHAQQREQLRESAWLGGMLRRVIDTVGTPRELDATMDSVLEILRSELSADAAWLDVFPSDDPGSLVRSRGDDGVFTVSAAIGAYGATLARDAQDRDRSLVLGRRELGSDHRLLTEGQRSWMQRALDADGVHAIALAPLDLDEDVAGQIVVMRKRERSWTTLEAEAVRDVGRELGWAIGRDRSRHRERMAREDLERVARERRELLQSLASEVGPLFASVDNYLTAQRLEYDHPARLGLDRFWTLFERVGALVAFEQPGGMPMPEKVDVPGLLGVQWSYLERVATEHEVQLLALDAQPAQYAWADPAQLEWVTQLLLEDVLGSARRQSSVRISVVTLNGRLVMSAQTSGLDDAPEHSRRVGDRVADSDARWWRTGVSELLARQDGRLTTRTGPLGRRVLSVSLPVPPEA</sequence>
<dbReference type="InterPro" id="IPR029016">
    <property type="entry name" value="GAF-like_dom_sf"/>
</dbReference>